<keyword evidence="9" id="KW-1185">Reference proteome</keyword>
<evidence type="ECO:0000256" key="5">
    <source>
        <dbReference type="SAM" id="Phobius"/>
    </source>
</evidence>
<keyword evidence="3 5" id="KW-1133">Transmembrane helix</keyword>
<dbReference type="PANTHER" id="PTHR33507">
    <property type="entry name" value="INNER MEMBRANE PROTEIN YBBJ"/>
    <property type="match status" value="1"/>
</dbReference>
<dbReference type="InterPro" id="IPR052165">
    <property type="entry name" value="Membrane_assoc_protease"/>
</dbReference>
<dbReference type="SUPFAM" id="SSF141322">
    <property type="entry name" value="NfeD domain-like"/>
    <property type="match status" value="1"/>
</dbReference>
<name>A0A2L2XBV9_9FIRM</name>
<feature type="transmembrane region" description="Helical" evidence="5">
    <location>
        <begin position="30"/>
        <end position="51"/>
    </location>
</feature>
<dbReference type="InterPro" id="IPR056739">
    <property type="entry name" value="NfeD_membrane"/>
</dbReference>
<dbReference type="InterPro" id="IPR012340">
    <property type="entry name" value="NA-bd_OB-fold"/>
</dbReference>
<evidence type="ECO:0000256" key="2">
    <source>
        <dbReference type="ARBA" id="ARBA00022692"/>
    </source>
</evidence>
<keyword evidence="4 5" id="KW-0472">Membrane</keyword>
<accession>A0A2L2XBV9</accession>
<feature type="domain" description="NfeD-like C-terminal" evidence="6">
    <location>
        <begin position="111"/>
        <end position="161"/>
    </location>
</feature>
<feature type="domain" description="NfeD integral membrane" evidence="7">
    <location>
        <begin position="7"/>
        <end position="74"/>
    </location>
</feature>
<evidence type="ECO:0000256" key="1">
    <source>
        <dbReference type="ARBA" id="ARBA00004141"/>
    </source>
</evidence>
<dbReference type="AlphaFoldDB" id="A0A2L2XBV9"/>
<feature type="transmembrane region" description="Helical" evidence="5">
    <location>
        <begin position="57"/>
        <end position="78"/>
    </location>
</feature>
<keyword evidence="2 5" id="KW-0812">Transmembrane</keyword>
<dbReference type="GO" id="GO:0005886">
    <property type="term" value="C:plasma membrane"/>
    <property type="evidence" value="ECO:0007669"/>
    <property type="project" value="TreeGrafter"/>
</dbReference>
<evidence type="ECO:0000259" key="7">
    <source>
        <dbReference type="Pfam" id="PF24961"/>
    </source>
</evidence>
<evidence type="ECO:0000313" key="9">
    <source>
        <dbReference type="Proteomes" id="UP000239549"/>
    </source>
</evidence>
<dbReference type="Proteomes" id="UP000239549">
    <property type="component" value="Unassembled WGS sequence"/>
</dbReference>
<proteinExistence type="predicted"/>
<dbReference type="Pfam" id="PF01957">
    <property type="entry name" value="NfeD"/>
    <property type="match status" value="1"/>
</dbReference>
<dbReference type="Gene3D" id="2.40.50.140">
    <property type="entry name" value="Nucleic acid-binding proteins"/>
    <property type="match status" value="1"/>
</dbReference>
<sequence>MTQELLTWLSVLAFITGIIALVLEIFVIPGFGVAGVAGIILIGWGVLLLSVDFTQATAALGVALVATVVLFGLGIKLFSKLKLWQRITLQDKQNSASGYVAPVSEPDISPGMVGTALTPLRPAGAIEINGMRLDAVTSGEYIPPGSRVRIVKLEGTRMVVRVVTD</sequence>
<evidence type="ECO:0000256" key="4">
    <source>
        <dbReference type="ARBA" id="ARBA00023136"/>
    </source>
</evidence>
<organism evidence="8 9">
    <name type="scientific">Desulfocucumis palustris</name>
    <dbReference type="NCBI Taxonomy" id="1898651"/>
    <lineage>
        <taxon>Bacteria</taxon>
        <taxon>Bacillati</taxon>
        <taxon>Bacillota</taxon>
        <taxon>Clostridia</taxon>
        <taxon>Eubacteriales</taxon>
        <taxon>Desulfocucumaceae</taxon>
        <taxon>Desulfocucumis</taxon>
    </lineage>
</organism>
<feature type="transmembrane region" description="Helical" evidence="5">
    <location>
        <begin position="6"/>
        <end position="23"/>
    </location>
</feature>
<comment type="caution">
    <text evidence="8">The sequence shown here is derived from an EMBL/GenBank/DDBJ whole genome shotgun (WGS) entry which is preliminary data.</text>
</comment>
<dbReference type="RefSeq" id="WP_104371594.1">
    <property type="nucleotide sequence ID" value="NZ_BFAV01000073.1"/>
</dbReference>
<dbReference type="PANTHER" id="PTHR33507:SF3">
    <property type="entry name" value="INNER MEMBRANE PROTEIN YBBJ"/>
    <property type="match status" value="1"/>
</dbReference>
<protein>
    <submittedName>
        <fullName evidence="8">Uncharacterized protein</fullName>
    </submittedName>
</protein>
<evidence type="ECO:0000256" key="3">
    <source>
        <dbReference type="ARBA" id="ARBA00022989"/>
    </source>
</evidence>
<evidence type="ECO:0000259" key="6">
    <source>
        <dbReference type="Pfam" id="PF01957"/>
    </source>
</evidence>
<comment type="subcellular location">
    <subcellularLocation>
        <location evidence="1">Membrane</location>
        <topology evidence="1">Multi-pass membrane protein</topology>
    </subcellularLocation>
</comment>
<evidence type="ECO:0000313" key="8">
    <source>
        <dbReference type="EMBL" id="GBF33173.1"/>
    </source>
</evidence>
<dbReference type="InterPro" id="IPR002810">
    <property type="entry name" value="NfeD-like_C"/>
</dbReference>
<dbReference type="EMBL" id="BFAV01000073">
    <property type="protein sequence ID" value="GBF33173.1"/>
    <property type="molecule type" value="Genomic_DNA"/>
</dbReference>
<dbReference type="Pfam" id="PF24961">
    <property type="entry name" value="NfeD_membrane"/>
    <property type="match status" value="1"/>
</dbReference>
<dbReference type="OrthoDB" id="9806253at2"/>
<reference evidence="9" key="1">
    <citation type="submission" date="2018-02" db="EMBL/GenBank/DDBJ databases">
        <title>Genome sequence of Desulfocucumis palustris strain NAW-5.</title>
        <authorList>
            <person name="Watanabe M."/>
            <person name="Kojima H."/>
            <person name="Fukui M."/>
        </authorList>
    </citation>
    <scope>NUCLEOTIDE SEQUENCE [LARGE SCALE GENOMIC DNA]</scope>
    <source>
        <strain evidence="9">NAW-5</strain>
    </source>
</reference>
<gene>
    <name evidence="8" type="ORF">DCCM_2270</name>
</gene>